<evidence type="ECO:0000313" key="5">
    <source>
        <dbReference type="EMBL" id="SPC83813.1"/>
    </source>
</evidence>
<feature type="domain" description="SH2" evidence="3">
    <location>
        <begin position="1719"/>
        <end position="1789"/>
    </location>
</feature>
<name>A0A2N9F9G5_FAGSY</name>
<dbReference type="Gene3D" id="3.30.505.10">
    <property type="entry name" value="SH2 domain"/>
    <property type="match status" value="1"/>
</dbReference>
<dbReference type="Pfam" id="PF13966">
    <property type="entry name" value="zf-RVT"/>
    <property type="match status" value="1"/>
</dbReference>
<evidence type="ECO:0008006" key="6">
    <source>
        <dbReference type="Google" id="ProtNLM"/>
    </source>
</evidence>
<dbReference type="PROSITE" id="PS50878">
    <property type="entry name" value="RT_POL"/>
    <property type="match status" value="1"/>
</dbReference>
<sequence>MWKNKSIERVSTDFVRLHIDGEIVGEKSLTSLINEDSRTSSLRKITLANIGGHGDGLQGYVHNVKILPPALSIKDHQGKDVPLKLSIDNSSSSEIEVGNDGVWSIVGGKIGIHGEPWRAWSFFVVAHTVEMVTVCQRILYASGKPYFSWKIIWRVKVSHTIAFFTWLAAHGENLTIDNLHRRQIMVIEWCFMSKGPVKQWITSSFTVSDLLACWSLIFWLVGGGKVTQKASCRRNFSLDVVLLDASGQPVSKDIEVVTSLLYADNGALVENTTDAEAPLLASYDGIEYASCERPSKMLQGRASFKLKISQDIGDGPSYGAASQMMQLAGLPFEHCDGPILCIFFAKASRGLPDTQFWWVGSCIRGLLPKSGSEGHYLSELSSKCDNRLFRIRFHMLKSGSYPFFEAFSPPIRCISRGRNTRVSSVMWKRSTSTIHPHNLSQSSGVDEGSLELQHNSVNEARPYSSSKRVRSGHDRLSTTFKTDPNVERPDEECNSHPQTANKCGGLGLTGLEMVCQPRPSRSLWGNPYVDWVALDVVNIAGGILLMWDTRVVEKVDAVVGNFSVSCHWHGLVDGSVGQLPGVLWETLIAVQFLSERLGCTRFSPAMNSFSDWIDSLNLIDLPLVGGQYTWSSGTSPPSMSRIDRALVSLDWEAHYSDVLLKLLPQPISDHHPLLVVAGGMAGGRSSFKFENMWLKTEGFVDKVYSWWSGYEFFGTPSFLLASKLKALKEDLKLWNKKTFGDVHGKKNRLMRDILDLDVKEGREGLSSDEHNLRAELKSEVVRLAHLAETSWRQKSRALWLKEGDNNKSFFHHLANSNRRRNYLGSLEVDGLVYEDKEDIKVQVEQCYHSLFQESESWRLEGDKALGPDGFTMAFFQKCWRIVEMDVMAFFGEDFRPISLIVSIYKLLVKVLANRLASVLDGVISEFQNSFVGGRKFLDLVLIANECLDSRITSRIPGLICKLDIEKAYDHVNWDCLYFILDRMGFGTKWIRCMKACTSTVRFSVIVNGSPIGFFFYSSRGLRQGDPLSPLLFLLIMEVLSRMLRIAVERGFIKGFQVGRAVNTSVCVSHLLYADDTILFCDAHPEQLLYIRMVLICFEAVTGLKVNMTKSEMVPIGEVVGLSALADLLFCHIGSLPLQYLDMPLGASYKALAIWNPIIEKIECRLAGWKKIYISKGGRLTLLKSTLSCLPTYYLSLFPIPVSVAKRIECFQRNFLWGSMGEDHKLHLVVWDRANGCGGLGWRSCIFGGEWWLLNTGWRGGAGPPKFQGAPMDVVYGSTFGWDGRPSPLMLVLRLVWGTGFLSGMIDGALIVHRKSFFLVYLAALSTKRIQLARFLFLKVVAFFSLLHFHTPRGEGVDKLVLRSYRKGIFDSCSFYHVLHVPTEICFPWKSIWGVKAPHRVAFFMWMVAWGRILTCDNLKKRGFVLAGWCCMCKDADETMDHLFLHCSVARKLWSFVFKFVGINWVLLSRVSEVLFSWWNWFGKRSSGVWNLIPSCLMWTMWRERNNRTFENKEIPLAKIIEIFFGSLYDWSRAWELSSSPSVGDFLVSIAFVENEFGRSLERRPENLEETDDSPSDSESTEERNSPFKSMPSGRSPISDVTIFKYCLSGLMERSFMLKEIAMSASDNELSEFAHQVSLYSGCSHHSERDLLASSLRNAPVSDCILIGVQDFELLRRIAGCQEYLAQENFEKMWCWLYPVAFALSRDSSNALWSSTSPKWIEGFITKEESECSLQGPRGLQEPGTFILRFPTSRSWPHPDAGSLIVTYVGSDYTIHHRLLSLDQIYGYLF</sequence>
<feature type="region of interest" description="Disordered" evidence="2">
    <location>
        <begin position="461"/>
        <end position="497"/>
    </location>
</feature>
<dbReference type="InterPro" id="IPR036860">
    <property type="entry name" value="SH2_dom_sf"/>
</dbReference>
<dbReference type="InterPro" id="IPR000477">
    <property type="entry name" value="RT_dom"/>
</dbReference>
<dbReference type="EMBL" id="OIVN01000669">
    <property type="protein sequence ID" value="SPC83813.1"/>
    <property type="molecule type" value="Genomic_DNA"/>
</dbReference>
<feature type="compositionally biased region" description="Basic and acidic residues" evidence="2">
    <location>
        <begin position="484"/>
        <end position="494"/>
    </location>
</feature>
<dbReference type="CDD" id="cd01650">
    <property type="entry name" value="RT_nLTR_like"/>
    <property type="match status" value="1"/>
</dbReference>
<dbReference type="PANTHER" id="PTHR33116:SF78">
    <property type="entry name" value="OS12G0587133 PROTEIN"/>
    <property type="match status" value="1"/>
</dbReference>
<dbReference type="Pfam" id="PF00078">
    <property type="entry name" value="RVT_1"/>
    <property type="match status" value="1"/>
</dbReference>
<feature type="compositionally biased region" description="Acidic residues" evidence="2">
    <location>
        <begin position="1567"/>
        <end position="1579"/>
    </location>
</feature>
<dbReference type="InterPro" id="IPR036691">
    <property type="entry name" value="Endo/exonu/phosph_ase_sf"/>
</dbReference>
<dbReference type="InterPro" id="IPR026960">
    <property type="entry name" value="RVT-Znf"/>
</dbReference>
<gene>
    <name evidence="5" type="ORF">FSB_LOCUS11695</name>
</gene>
<protein>
    <recommendedName>
        <fullName evidence="6">Reverse transcriptase domain-containing protein</fullName>
    </recommendedName>
</protein>
<organism evidence="5">
    <name type="scientific">Fagus sylvatica</name>
    <name type="common">Beechnut</name>
    <dbReference type="NCBI Taxonomy" id="28930"/>
    <lineage>
        <taxon>Eukaryota</taxon>
        <taxon>Viridiplantae</taxon>
        <taxon>Streptophyta</taxon>
        <taxon>Embryophyta</taxon>
        <taxon>Tracheophyta</taxon>
        <taxon>Spermatophyta</taxon>
        <taxon>Magnoliopsida</taxon>
        <taxon>eudicotyledons</taxon>
        <taxon>Gunneridae</taxon>
        <taxon>Pentapetalae</taxon>
        <taxon>rosids</taxon>
        <taxon>fabids</taxon>
        <taxon>Fagales</taxon>
        <taxon>Fagaceae</taxon>
        <taxon>Fagus</taxon>
    </lineage>
</organism>
<accession>A0A2N9F9G5</accession>
<dbReference type="SUPFAM" id="SSF56219">
    <property type="entry name" value="DNase I-like"/>
    <property type="match status" value="1"/>
</dbReference>
<dbReference type="InterPro" id="IPR043502">
    <property type="entry name" value="DNA/RNA_pol_sf"/>
</dbReference>
<dbReference type="SUPFAM" id="SSF55550">
    <property type="entry name" value="SH2 domain"/>
    <property type="match status" value="1"/>
</dbReference>
<dbReference type="Gene3D" id="3.60.10.10">
    <property type="entry name" value="Endonuclease/exonuclease/phosphatase"/>
    <property type="match status" value="1"/>
</dbReference>
<dbReference type="PANTHER" id="PTHR33116">
    <property type="entry name" value="REVERSE TRANSCRIPTASE ZINC-BINDING DOMAIN-CONTAINING PROTEIN-RELATED-RELATED"/>
    <property type="match status" value="1"/>
</dbReference>
<feature type="region of interest" description="Disordered" evidence="2">
    <location>
        <begin position="1562"/>
        <end position="1593"/>
    </location>
</feature>
<feature type="domain" description="Reverse transcriptase" evidence="4">
    <location>
        <begin position="868"/>
        <end position="1144"/>
    </location>
</feature>
<evidence type="ECO:0000256" key="1">
    <source>
        <dbReference type="PROSITE-ProRule" id="PRU00191"/>
    </source>
</evidence>
<dbReference type="InterPro" id="IPR000980">
    <property type="entry name" value="SH2"/>
</dbReference>
<reference evidence="5" key="1">
    <citation type="submission" date="2018-02" db="EMBL/GenBank/DDBJ databases">
        <authorList>
            <person name="Cohen D.B."/>
            <person name="Kent A.D."/>
        </authorList>
    </citation>
    <scope>NUCLEOTIDE SEQUENCE</scope>
</reference>
<dbReference type="SUPFAM" id="SSF56672">
    <property type="entry name" value="DNA/RNA polymerases"/>
    <property type="match status" value="1"/>
</dbReference>
<dbReference type="PROSITE" id="PS50001">
    <property type="entry name" value="SH2"/>
    <property type="match status" value="1"/>
</dbReference>
<evidence type="ECO:0000259" key="3">
    <source>
        <dbReference type="PROSITE" id="PS50001"/>
    </source>
</evidence>
<evidence type="ECO:0000256" key="2">
    <source>
        <dbReference type="SAM" id="MobiDB-lite"/>
    </source>
</evidence>
<keyword evidence="1" id="KW-0727">SH2 domain</keyword>
<evidence type="ECO:0000259" key="4">
    <source>
        <dbReference type="PROSITE" id="PS50878"/>
    </source>
</evidence>
<proteinExistence type="predicted"/>